<reference evidence="2 3" key="1">
    <citation type="journal article" date="2019" name="Environ. Microbiol.">
        <title>At the nexus of three kingdoms: the genome of the mycorrhizal fungus Gigaspora margarita provides insights into plant, endobacterial and fungal interactions.</title>
        <authorList>
            <person name="Venice F."/>
            <person name="Ghignone S."/>
            <person name="Salvioli di Fossalunga A."/>
            <person name="Amselem J."/>
            <person name="Novero M."/>
            <person name="Xianan X."/>
            <person name="Sedzielewska Toro K."/>
            <person name="Morin E."/>
            <person name="Lipzen A."/>
            <person name="Grigoriev I.V."/>
            <person name="Henrissat B."/>
            <person name="Martin F.M."/>
            <person name="Bonfante P."/>
        </authorList>
    </citation>
    <scope>NUCLEOTIDE SEQUENCE [LARGE SCALE GENOMIC DNA]</scope>
    <source>
        <strain evidence="2 3">BEG34</strain>
    </source>
</reference>
<evidence type="ECO:0000313" key="1">
    <source>
        <dbReference type="EMBL" id="KAF0333007.1"/>
    </source>
</evidence>
<evidence type="ECO:0000313" key="3">
    <source>
        <dbReference type="Proteomes" id="UP000439903"/>
    </source>
</evidence>
<dbReference type="EMBL" id="WTPW01004077">
    <property type="protein sequence ID" value="KAF0333007.1"/>
    <property type="molecule type" value="Genomic_DNA"/>
</dbReference>
<comment type="caution">
    <text evidence="2">The sequence shown here is derived from an EMBL/GenBank/DDBJ whole genome shotgun (WGS) entry which is preliminary data.</text>
</comment>
<sequence>MGSEDEFDEADLCFTSSIEMNIFDNILDSYGHLRTEKSLIESEAESDLTDSEEGFYRLTNGQRFANWKG</sequence>
<protein>
    <submittedName>
        <fullName evidence="2">Uncharacterized protein</fullName>
    </submittedName>
</protein>
<name>A0A8H3WWX9_GIGMA</name>
<dbReference type="Proteomes" id="UP000439903">
    <property type="component" value="Unassembled WGS sequence"/>
</dbReference>
<dbReference type="EMBL" id="WTPW01003583">
    <property type="protein sequence ID" value="KAF0337552.1"/>
    <property type="molecule type" value="Genomic_DNA"/>
</dbReference>
<organism evidence="2 3">
    <name type="scientific">Gigaspora margarita</name>
    <dbReference type="NCBI Taxonomy" id="4874"/>
    <lineage>
        <taxon>Eukaryota</taxon>
        <taxon>Fungi</taxon>
        <taxon>Fungi incertae sedis</taxon>
        <taxon>Mucoromycota</taxon>
        <taxon>Glomeromycotina</taxon>
        <taxon>Glomeromycetes</taxon>
        <taxon>Diversisporales</taxon>
        <taxon>Gigasporaceae</taxon>
        <taxon>Gigaspora</taxon>
    </lineage>
</organism>
<proteinExistence type="predicted"/>
<keyword evidence="3" id="KW-1185">Reference proteome</keyword>
<accession>A0A8H3WWX9</accession>
<gene>
    <name evidence="2" type="ORF">F8M41_016501</name>
    <name evidence="1" type="ORF">F8M41_017599</name>
</gene>
<dbReference type="AlphaFoldDB" id="A0A8H3WWX9"/>
<dbReference type="OrthoDB" id="2376919at2759"/>
<evidence type="ECO:0000313" key="2">
    <source>
        <dbReference type="EMBL" id="KAF0337552.1"/>
    </source>
</evidence>